<name>A0A1G2LQS0_9BACT</name>
<dbReference type="FunFam" id="2.10.230.10:FF:000002">
    <property type="entry name" value="Molecular chaperone DnaJ"/>
    <property type="match status" value="1"/>
</dbReference>
<dbReference type="PRINTS" id="PR00625">
    <property type="entry name" value="JDOMAIN"/>
</dbReference>
<keyword evidence="8" id="KW-0235">DNA replication</keyword>
<dbReference type="CDD" id="cd10747">
    <property type="entry name" value="DnaJ_C"/>
    <property type="match status" value="1"/>
</dbReference>
<dbReference type="InterPro" id="IPR036869">
    <property type="entry name" value="J_dom_sf"/>
</dbReference>
<keyword evidence="8" id="KW-0346">Stress response</keyword>
<feature type="zinc finger region" description="CR-type" evidence="9">
    <location>
        <begin position="132"/>
        <end position="214"/>
    </location>
</feature>
<dbReference type="GO" id="GO:0051082">
    <property type="term" value="F:unfolded protein binding"/>
    <property type="evidence" value="ECO:0007669"/>
    <property type="project" value="UniProtKB-UniRule"/>
</dbReference>
<feature type="binding site" evidence="8">
    <location>
        <position position="202"/>
    </location>
    <ligand>
        <name>Zn(2+)</name>
        <dbReference type="ChEBI" id="CHEBI:29105"/>
        <label>1</label>
    </ligand>
</feature>
<dbReference type="GO" id="GO:0005737">
    <property type="term" value="C:cytoplasm"/>
    <property type="evidence" value="ECO:0007669"/>
    <property type="project" value="UniProtKB-SubCell"/>
</dbReference>
<dbReference type="GO" id="GO:0042026">
    <property type="term" value="P:protein refolding"/>
    <property type="evidence" value="ECO:0007669"/>
    <property type="project" value="TreeGrafter"/>
</dbReference>
<evidence type="ECO:0000256" key="9">
    <source>
        <dbReference type="PROSITE-ProRule" id="PRU00546"/>
    </source>
</evidence>
<keyword evidence="1 8" id="KW-0479">Metal-binding</keyword>
<feature type="binding site" evidence="8">
    <location>
        <position position="205"/>
    </location>
    <ligand>
        <name>Zn(2+)</name>
        <dbReference type="ChEBI" id="CHEBI:29105"/>
        <label>1</label>
    </ligand>
</feature>
<feature type="binding site" evidence="8">
    <location>
        <position position="162"/>
    </location>
    <ligand>
        <name>Zn(2+)</name>
        <dbReference type="ChEBI" id="CHEBI:29105"/>
        <label>2</label>
    </ligand>
</feature>
<feature type="repeat" description="CXXCXGXG motif" evidence="8">
    <location>
        <begin position="162"/>
        <end position="169"/>
    </location>
</feature>
<feature type="repeat" description="CXXCXGXG motif" evidence="8">
    <location>
        <begin position="202"/>
        <end position="209"/>
    </location>
</feature>
<comment type="similarity">
    <text evidence="6 8">Belongs to the DnaJ family.</text>
</comment>
<dbReference type="SUPFAM" id="SSF57938">
    <property type="entry name" value="DnaJ/Hsp40 cysteine-rich domain"/>
    <property type="match status" value="1"/>
</dbReference>
<keyword evidence="8" id="KW-0963">Cytoplasm</keyword>
<dbReference type="PANTHER" id="PTHR43096:SF52">
    <property type="entry name" value="DNAJ HOMOLOG 1, MITOCHONDRIAL-RELATED"/>
    <property type="match status" value="1"/>
</dbReference>
<dbReference type="GO" id="GO:0005524">
    <property type="term" value="F:ATP binding"/>
    <property type="evidence" value="ECO:0007669"/>
    <property type="project" value="InterPro"/>
</dbReference>
<feature type="domain" description="J" evidence="10">
    <location>
        <begin position="3"/>
        <end position="65"/>
    </location>
</feature>
<dbReference type="AlphaFoldDB" id="A0A1G2LQS0"/>
<comment type="caution">
    <text evidence="12">The sequence shown here is derived from an EMBL/GenBank/DDBJ whole genome shotgun (WGS) entry which is preliminary data.</text>
</comment>
<evidence type="ECO:0000256" key="2">
    <source>
        <dbReference type="ARBA" id="ARBA00022737"/>
    </source>
</evidence>
<keyword evidence="4 8" id="KW-0862">Zinc</keyword>
<comment type="domain">
    <text evidence="8">The J domain is necessary and sufficient to stimulate DnaK ATPase activity. Zinc center 1 plays an important role in the autonomous, DnaK-independent chaperone activity of DnaJ. Zinc center 2 is essential for interaction with DnaK and for DnaJ activity.</text>
</comment>
<dbReference type="Gene3D" id="2.60.260.20">
    <property type="entry name" value="Urease metallochaperone UreE, N-terminal domain"/>
    <property type="match status" value="2"/>
</dbReference>
<dbReference type="SUPFAM" id="SSF49493">
    <property type="entry name" value="HSP40/DnaJ peptide-binding domain"/>
    <property type="match status" value="2"/>
</dbReference>
<dbReference type="GO" id="GO:0031072">
    <property type="term" value="F:heat shock protein binding"/>
    <property type="evidence" value="ECO:0007669"/>
    <property type="project" value="InterPro"/>
</dbReference>
<dbReference type="Pfam" id="PF01556">
    <property type="entry name" value="DnaJ_C"/>
    <property type="match status" value="1"/>
</dbReference>
<dbReference type="PROSITE" id="PS50076">
    <property type="entry name" value="DNAJ_2"/>
    <property type="match status" value="1"/>
</dbReference>
<gene>
    <name evidence="8" type="primary">dnaJ</name>
    <name evidence="12" type="ORF">A2909_02440</name>
</gene>
<reference evidence="12 13" key="1">
    <citation type="journal article" date="2016" name="Nat. Commun.">
        <title>Thousands of microbial genomes shed light on interconnected biogeochemical processes in an aquifer system.</title>
        <authorList>
            <person name="Anantharaman K."/>
            <person name="Brown C.T."/>
            <person name="Hug L.A."/>
            <person name="Sharon I."/>
            <person name="Castelle C.J."/>
            <person name="Probst A.J."/>
            <person name="Thomas B.C."/>
            <person name="Singh A."/>
            <person name="Wilkins M.J."/>
            <person name="Karaoz U."/>
            <person name="Brodie E.L."/>
            <person name="Williams K.H."/>
            <person name="Hubbard S.S."/>
            <person name="Banfield J.F."/>
        </authorList>
    </citation>
    <scope>NUCLEOTIDE SEQUENCE [LARGE SCALE GENOMIC DNA]</scope>
</reference>
<proteinExistence type="inferred from homology"/>
<feature type="repeat" description="CXXCXGXG motif" evidence="8">
    <location>
        <begin position="145"/>
        <end position="152"/>
    </location>
</feature>
<feature type="repeat" description="CXXCXGXG motif" evidence="8">
    <location>
        <begin position="188"/>
        <end position="195"/>
    </location>
</feature>
<accession>A0A1G2LQS0</accession>
<organism evidence="12 13">
    <name type="scientific">Candidatus Tagabacteria bacterium RIFCSPLOWO2_01_FULL_39_11</name>
    <dbReference type="NCBI Taxonomy" id="1802295"/>
    <lineage>
        <taxon>Bacteria</taxon>
        <taxon>Candidatus Tagaibacteriota</taxon>
    </lineage>
</organism>
<evidence type="ECO:0000256" key="5">
    <source>
        <dbReference type="ARBA" id="ARBA00023186"/>
    </source>
</evidence>
<comment type="subunit">
    <text evidence="8">Homodimer.</text>
</comment>
<keyword evidence="2 8" id="KW-0677">Repeat</keyword>
<evidence type="ECO:0000313" key="12">
    <source>
        <dbReference type="EMBL" id="OHA13956.1"/>
    </source>
</evidence>
<dbReference type="InterPro" id="IPR002939">
    <property type="entry name" value="DnaJ_C"/>
</dbReference>
<keyword evidence="3 8" id="KW-0863">Zinc-finger</keyword>
<feature type="domain" description="CR-type" evidence="11">
    <location>
        <begin position="132"/>
        <end position="214"/>
    </location>
</feature>
<feature type="binding site" evidence="8">
    <location>
        <position position="165"/>
    </location>
    <ligand>
        <name>Zn(2+)</name>
        <dbReference type="ChEBI" id="CHEBI:29105"/>
        <label>2</label>
    </ligand>
</feature>
<dbReference type="PROSITE" id="PS51188">
    <property type="entry name" value="ZF_CR"/>
    <property type="match status" value="1"/>
</dbReference>
<sequence length="352" mass="38990">MNDYYKTLGVSRNASKEEIKKAYRKLAHKYHPDKKGGDEKKIREINEAYQVLTNDQKRAEYDRYGRVFSGTGATGGDAGFDFNFDSQFKGGFDFTDIFEDFFGGFQTNGRKTKRGRDISIDIEISFKESVFGVERRVVLTKPGFCETCRGKGAEPETALKNCSICQGSGTIRETKRSFFGTFTSLKECSRCQGKGKIPEKPCAVCNGYGILKKKEEVAVKIPAGIQNGEMIKLSGKGEAVSQGIGGDLYIKIHVQPHPVFSKEGNNILMNLDIPITEAILGGERQINILDGAIKIRIPQGIDSGEILRIRGKGIPLEHGGRGDLLIEIRVRIPKKLSKNAKNLVEELKKEGL</sequence>
<evidence type="ECO:0000256" key="7">
    <source>
        <dbReference type="ARBA" id="ARBA00067609"/>
    </source>
</evidence>
<dbReference type="CDD" id="cd10719">
    <property type="entry name" value="DnaJ_zf"/>
    <property type="match status" value="1"/>
</dbReference>
<dbReference type="FunFam" id="2.60.260.20:FF:000005">
    <property type="entry name" value="Chaperone protein dnaJ 1, mitochondrial"/>
    <property type="match status" value="1"/>
</dbReference>
<dbReference type="Pfam" id="PF00226">
    <property type="entry name" value="DnaJ"/>
    <property type="match status" value="1"/>
</dbReference>
<dbReference type="HAMAP" id="MF_01152">
    <property type="entry name" value="DnaJ"/>
    <property type="match status" value="1"/>
</dbReference>
<evidence type="ECO:0000256" key="4">
    <source>
        <dbReference type="ARBA" id="ARBA00022833"/>
    </source>
</evidence>
<dbReference type="EMBL" id="MHQZ01000021">
    <property type="protein sequence ID" value="OHA13956.1"/>
    <property type="molecule type" value="Genomic_DNA"/>
</dbReference>
<comment type="cofactor">
    <cofactor evidence="8">
        <name>Zn(2+)</name>
        <dbReference type="ChEBI" id="CHEBI:29105"/>
    </cofactor>
    <text evidence="8">Binds 2 Zn(2+) ions per monomer.</text>
</comment>
<dbReference type="SMART" id="SM00271">
    <property type="entry name" value="DnaJ"/>
    <property type="match status" value="1"/>
</dbReference>
<dbReference type="Proteomes" id="UP000178302">
    <property type="component" value="Unassembled WGS sequence"/>
</dbReference>
<dbReference type="GO" id="GO:0009408">
    <property type="term" value="P:response to heat"/>
    <property type="evidence" value="ECO:0007669"/>
    <property type="project" value="InterPro"/>
</dbReference>
<dbReference type="InterPro" id="IPR001305">
    <property type="entry name" value="HSP_DnaJ_Cys-rich_dom"/>
</dbReference>
<dbReference type="PANTHER" id="PTHR43096">
    <property type="entry name" value="DNAJ HOMOLOG 1, MITOCHONDRIAL-RELATED"/>
    <property type="match status" value="1"/>
</dbReference>
<feature type="binding site" evidence="8">
    <location>
        <position position="191"/>
    </location>
    <ligand>
        <name>Zn(2+)</name>
        <dbReference type="ChEBI" id="CHEBI:29105"/>
        <label>2</label>
    </ligand>
</feature>
<dbReference type="InterPro" id="IPR008971">
    <property type="entry name" value="HSP40/DnaJ_pept-bd"/>
</dbReference>
<comment type="subcellular location">
    <subcellularLocation>
        <location evidence="8">Cytoplasm</location>
    </subcellularLocation>
</comment>
<evidence type="ECO:0000256" key="8">
    <source>
        <dbReference type="HAMAP-Rule" id="MF_01152"/>
    </source>
</evidence>
<feature type="binding site" evidence="8">
    <location>
        <position position="188"/>
    </location>
    <ligand>
        <name>Zn(2+)</name>
        <dbReference type="ChEBI" id="CHEBI:29105"/>
        <label>2</label>
    </ligand>
</feature>
<evidence type="ECO:0000256" key="6">
    <source>
        <dbReference type="ARBA" id="ARBA00061004"/>
    </source>
</evidence>
<dbReference type="Pfam" id="PF00684">
    <property type="entry name" value="DnaJ_CXXCXGXG"/>
    <property type="match status" value="1"/>
</dbReference>
<dbReference type="GO" id="GO:0006260">
    <property type="term" value="P:DNA replication"/>
    <property type="evidence" value="ECO:0007669"/>
    <property type="project" value="UniProtKB-KW"/>
</dbReference>
<dbReference type="GO" id="GO:0008270">
    <property type="term" value="F:zinc ion binding"/>
    <property type="evidence" value="ECO:0007669"/>
    <property type="project" value="UniProtKB-UniRule"/>
</dbReference>
<dbReference type="CDD" id="cd06257">
    <property type="entry name" value="DnaJ"/>
    <property type="match status" value="1"/>
</dbReference>
<dbReference type="InterPro" id="IPR012724">
    <property type="entry name" value="DnaJ"/>
</dbReference>
<evidence type="ECO:0000259" key="11">
    <source>
        <dbReference type="PROSITE" id="PS51188"/>
    </source>
</evidence>
<evidence type="ECO:0000313" key="13">
    <source>
        <dbReference type="Proteomes" id="UP000178302"/>
    </source>
</evidence>
<dbReference type="Gene3D" id="2.10.230.10">
    <property type="entry name" value="Heat shock protein DnaJ, cysteine-rich domain"/>
    <property type="match status" value="1"/>
</dbReference>
<evidence type="ECO:0000256" key="1">
    <source>
        <dbReference type="ARBA" id="ARBA00022723"/>
    </source>
</evidence>
<dbReference type="SUPFAM" id="SSF46565">
    <property type="entry name" value="Chaperone J-domain"/>
    <property type="match status" value="1"/>
</dbReference>
<dbReference type="InterPro" id="IPR036410">
    <property type="entry name" value="HSP_DnaJ_Cys-rich_dom_sf"/>
</dbReference>
<dbReference type="Gene3D" id="1.10.287.110">
    <property type="entry name" value="DnaJ domain"/>
    <property type="match status" value="1"/>
</dbReference>
<evidence type="ECO:0000256" key="3">
    <source>
        <dbReference type="ARBA" id="ARBA00022771"/>
    </source>
</evidence>
<protein>
    <recommendedName>
        <fullName evidence="7 8">Chaperone protein DnaJ</fullName>
    </recommendedName>
</protein>
<dbReference type="InterPro" id="IPR001623">
    <property type="entry name" value="DnaJ_domain"/>
</dbReference>
<dbReference type="NCBIfam" id="TIGR02349">
    <property type="entry name" value="DnaJ_bact"/>
    <property type="match status" value="1"/>
</dbReference>
<dbReference type="NCBIfam" id="NF008035">
    <property type="entry name" value="PRK10767.1"/>
    <property type="match status" value="1"/>
</dbReference>
<keyword evidence="5 8" id="KW-0143">Chaperone</keyword>
<comment type="function">
    <text evidence="8">Participates actively in the response to hyperosmotic and heat shock by preventing the aggregation of stress-denatured proteins and by disaggregating proteins, also in an autonomous, DnaK-independent fashion. Unfolded proteins bind initially to DnaJ; upon interaction with the DnaJ-bound protein, DnaK hydrolyzes its bound ATP, resulting in the formation of a stable complex. GrpE releases ADP from DnaK; ATP binding to DnaK triggers the release of the substrate protein, thus completing the reaction cycle. Several rounds of ATP-dependent interactions between DnaJ, DnaK and GrpE are required for fully efficient folding. Also involved, together with DnaK and GrpE, in the DNA replication of plasmids through activation of initiation proteins.</text>
</comment>
<feature type="binding site" evidence="8">
    <location>
        <position position="145"/>
    </location>
    <ligand>
        <name>Zn(2+)</name>
        <dbReference type="ChEBI" id="CHEBI:29105"/>
        <label>1</label>
    </ligand>
</feature>
<feature type="binding site" evidence="8">
    <location>
        <position position="148"/>
    </location>
    <ligand>
        <name>Zn(2+)</name>
        <dbReference type="ChEBI" id="CHEBI:29105"/>
        <label>1</label>
    </ligand>
</feature>
<evidence type="ECO:0000259" key="10">
    <source>
        <dbReference type="PROSITE" id="PS50076"/>
    </source>
</evidence>